<evidence type="ECO:0000313" key="1">
    <source>
        <dbReference type="EMBL" id="BBM84449.1"/>
    </source>
</evidence>
<evidence type="ECO:0008006" key="3">
    <source>
        <dbReference type="Google" id="ProtNLM"/>
    </source>
</evidence>
<sequence length="125" mass="14265">MVNSNVRYNAAEALGEIGEKALPSIRSLIQNKEDKLGVEALNSYFWNYVYMKEDKKAFSQIDIELLSQLTDKSHLNTVAAIYAWQGNAKEANEYAVKTVKETPRRVKLLLEGKSPKQVEEKMKKE</sequence>
<evidence type="ECO:0000313" key="2">
    <source>
        <dbReference type="Proteomes" id="UP000326354"/>
    </source>
</evidence>
<reference evidence="1 2" key="1">
    <citation type="submission" date="2019-08" db="EMBL/GenBank/DDBJ databases">
        <title>Complete genome sequence of Candidatus Uab amorphum.</title>
        <authorList>
            <person name="Shiratori T."/>
            <person name="Suzuki S."/>
            <person name="Kakizawa Y."/>
            <person name="Ishida K."/>
        </authorList>
    </citation>
    <scope>NUCLEOTIDE SEQUENCE [LARGE SCALE GENOMIC DNA]</scope>
    <source>
        <strain evidence="1 2">SRT547</strain>
    </source>
</reference>
<name>A0A5S9IM78_UABAM</name>
<dbReference type="KEGG" id="uam:UABAM_02809"/>
<organism evidence="1 2">
    <name type="scientific">Uabimicrobium amorphum</name>
    <dbReference type="NCBI Taxonomy" id="2596890"/>
    <lineage>
        <taxon>Bacteria</taxon>
        <taxon>Pseudomonadati</taxon>
        <taxon>Planctomycetota</taxon>
        <taxon>Candidatus Uabimicrobiia</taxon>
        <taxon>Candidatus Uabimicrobiales</taxon>
        <taxon>Candidatus Uabimicrobiaceae</taxon>
        <taxon>Candidatus Uabimicrobium</taxon>
    </lineage>
</organism>
<gene>
    <name evidence="1" type="ORF">UABAM_02809</name>
</gene>
<dbReference type="AlphaFoldDB" id="A0A5S9IM78"/>
<dbReference type="Proteomes" id="UP000326354">
    <property type="component" value="Chromosome"/>
</dbReference>
<accession>A0A5S9IM78</accession>
<dbReference type="InterPro" id="IPR004155">
    <property type="entry name" value="PBS_lyase_HEAT"/>
</dbReference>
<dbReference type="EMBL" id="AP019860">
    <property type="protein sequence ID" value="BBM84449.1"/>
    <property type="molecule type" value="Genomic_DNA"/>
</dbReference>
<proteinExistence type="predicted"/>
<dbReference type="Pfam" id="PF03130">
    <property type="entry name" value="HEAT_PBS"/>
    <property type="match status" value="1"/>
</dbReference>
<protein>
    <recommendedName>
        <fullName evidence="3">HEAT repeat domain-containing protein</fullName>
    </recommendedName>
</protein>
<dbReference type="RefSeq" id="WP_368239072.1">
    <property type="nucleotide sequence ID" value="NZ_JAZFBD010000027.1"/>
</dbReference>
<keyword evidence="2" id="KW-1185">Reference proteome</keyword>